<comment type="catalytic activity">
    <reaction evidence="10">
        <text>3-dehydro-4-O-phospho-D-erythronate + H(+) = dihydroxyacetone phosphate + CO2</text>
        <dbReference type="Rhea" id="RHEA:52416"/>
        <dbReference type="ChEBI" id="CHEBI:15378"/>
        <dbReference type="ChEBI" id="CHEBI:16526"/>
        <dbReference type="ChEBI" id="CHEBI:57642"/>
        <dbReference type="ChEBI" id="CHEBI:136593"/>
        <dbReference type="EC" id="4.1.1.104"/>
    </reaction>
</comment>
<evidence type="ECO:0000256" key="1">
    <source>
        <dbReference type="ARBA" id="ARBA00001947"/>
    </source>
</evidence>
<evidence type="ECO:0000256" key="7">
    <source>
        <dbReference type="ARBA" id="ARBA00044745"/>
    </source>
</evidence>
<comment type="similarity">
    <text evidence="2">Belongs to the aldolase class II family. AraD/FucA subfamily.</text>
</comment>
<dbReference type="SMART" id="SM01007">
    <property type="entry name" value="Aldolase_II"/>
    <property type="match status" value="1"/>
</dbReference>
<gene>
    <name evidence="13" type="primary">otnC</name>
    <name evidence="13" type="ORF">V3328_19845</name>
</gene>
<dbReference type="EC" id="4.1.1.104" evidence="8"/>
<evidence type="ECO:0000256" key="9">
    <source>
        <dbReference type="ARBA" id="ARBA00044803"/>
    </source>
</evidence>
<dbReference type="PANTHER" id="PTHR22789:SF0">
    <property type="entry name" value="3-OXO-TETRONATE 4-PHOSPHATE DECARBOXYLASE-RELATED"/>
    <property type="match status" value="1"/>
</dbReference>
<dbReference type="InterPro" id="IPR036409">
    <property type="entry name" value="Aldolase_II/adducin_N_sf"/>
</dbReference>
<keyword evidence="14" id="KW-1185">Reference proteome</keyword>
<evidence type="ECO:0000313" key="13">
    <source>
        <dbReference type="EMBL" id="MEJ8573754.1"/>
    </source>
</evidence>
<keyword evidence="3" id="KW-0479">Metal-binding</keyword>
<organism evidence="13 14">
    <name type="scientific">Microbaculum marinum</name>
    <dbReference type="NCBI Taxonomy" id="1764581"/>
    <lineage>
        <taxon>Bacteria</taxon>
        <taxon>Pseudomonadati</taxon>
        <taxon>Pseudomonadota</taxon>
        <taxon>Alphaproteobacteria</taxon>
        <taxon>Hyphomicrobiales</taxon>
        <taxon>Tepidamorphaceae</taxon>
        <taxon>Microbaculum</taxon>
    </lineage>
</organism>
<evidence type="ECO:0000259" key="12">
    <source>
        <dbReference type="SMART" id="SM01007"/>
    </source>
</evidence>
<dbReference type="SUPFAM" id="SSF53639">
    <property type="entry name" value="AraD/HMP-PK domain-like"/>
    <property type="match status" value="1"/>
</dbReference>
<dbReference type="InterPro" id="IPR050013">
    <property type="entry name" value="OtnC"/>
</dbReference>
<dbReference type="InterPro" id="IPR050197">
    <property type="entry name" value="Aldolase_class_II_sugar_metab"/>
</dbReference>
<comment type="catalytic activity">
    <reaction evidence="11">
        <text>3-dehydro-4-O-phospho-L-erythronate + H(+) = dihydroxyacetone phosphate + CO2</text>
        <dbReference type="Rhea" id="RHEA:52404"/>
        <dbReference type="ChEBI" id="CHEBI:15378"/>
        <dbReference type="ChEBI" id="CHEBI:16526"/>
        <dbReference type="ChEBI" id="CHEBI:57642"/>
        <dbReference type="ChEBI" id="CHEBI:136592"/>
        <dbReference type="EC" id="4.1.1.104"/>
    </reaction>
</comment>
<sequence>MSEETRARDALVETGRSLFGRGLTFGSTGNLSLRLGDGSWLMTPTNVSLGDLDPARLSKLDGDGRHVSGDKPTKESFLHIAMYRERPDAGAVVHLHSTHSVAVSALADIDPDDVLPPITAYYVMRVGRLPLVPYFPPGDPDLAGAVGKLASKHHAVLLANHGPVVAGSSLAAATYATEELEETARLFLLLQGRAVRTLTEDQVAELRKRFG</sequence>
<proteinExistence type="inferred from homology"/>
<protein>
    <recommendedName>
        <fullName evidence="9">3-oxo-tetronate 4-phosphate decarboxylase</fullName>
        <ecNumber evidence="8">4.1.1.104</ecNumber>
    </recommendedName>
</protein>
<evidence type="ECO:0000256" key="6">
    <source>
        <dbReference type="ARBA" id="ARBA00023277"/>
    </source>
</evidence>
<dbReference type="EMBL" id="JAZHOF010000008">
    <property type="protein sequence ID" value="MEJ8573754.1"/>
    <property type="molecule type" value="Genomic_DNA"/>
</dbReference>
<evidence type="ECO:0000256" key="5">
    <source>
        <dbReference type="ARBA" id="ARBA00023239"/>
    </source>
</evidence>
<evidence type="ECO:0000256" key="3">
    <source>
        <dbReference type="ARBA" id="ARBA00022723"/>
    </source>
</evidence>
<dbReference type="InterPro" id="IPR001303">
    <property type="entry name" value="Aldolase_II/adducin_N"/>
</dbReference>
<dbReference type="GO" id="GO:0016832">
    <property type="term" value="F:aldehyde-lyase activity"/>
    <property type="evidence" value="ECO:0007669"/>
    <property type="project" value="InterPro"/>
</dbReference>
<comment type="caution">
    <text evidence="13">The sequence shown here is derived from an EMBL/GenBank/DDBJ whole genome shotgun (WGS) entry which is preliminary data.</text>
</comment>
<keyword evidence="5 13" id="KW-0456">Lyase</keyword>
<evidence type="ECO:0000256" key="10">
    <source>
        <dbReference type="ARBA" id="ARBA00047520"/>
    </source>
</evidence>
<evidence type="ECO:0000256" key="4">
    <source>
        <dbReference type="ARBA" id="ARBA00022833"/>
    </source>
</evidence>
<dbReference type="AlphaFoldDB" id="A0AAW9RXQ7"/>
<keyword evidence="6" id="KW-0119">Carbohydrate metabolism</keyword>
<evidence type="ECO:0000256" key="11">
    <source>
        <dbReference type="ARBA" id="ARBA00048603"/>
    </source>
</evidence>
<reference evidence="13 14" key="1">
    <citation type="submission" date="2024-02" db="EMBL/GenBank/DDBJ databases">
        <title>Genome analysis and characterization of Microbaculum marinisediminis sp. nov., isolated from marine sediment.</title>
        <authorList>
            <person name="Du Z.-J."/>
            <person name="Ye Y.-Q."/>
            <person name="Zhang Z.-R."/>
            <person name="Yuan S.-M."/>
            <person name="Zhang X.-Y."/>
        </authorList>
    </citation>
    <scope>NUCLEOTIDE SEQUENCE [LARGE SCALE GENOMIC DNA]</scope>
    <source>
        <strain evidence="13 14">SDUM1044001</strain>
    </source>
</reference>
<comment type="cofactor">
    <cofactor evidence="1">
        <name>Zn(2+)</name>
        <dbReference type="ChEBI" id="CHEBI:29105"/>
    </cofactor>
</comment>
<dbReference type="RefSeq" id="WP_340331450.1">
    <property type="nucleotide sequence ID" value="NZ_JAZHOF010000008.1"/>
</dbReference>
<dbReference type="NCBIfam" id="NF006000">
    <property type="entry name" value="PRK08130.1"/>
    <property type="match status" value="1"/>
</dbReference>
<dbReference type="GO" id="GO:0005829">
    <property type="term" value="C:cytosol"/>
    <property type="evidence" value="ECO:0007669"/>
    <property type="project" value="TreeGrafter"/>
</dbReference>
<dbReference type="GO" id="GO:0046872">
    <property type="term" value="F:metal ion binding"/>
    <property type="evidence" value="ECO:0007669"/>
    <property type="project" value="UniProtKB-KW"/>
</dbReference>
<dbReference type="Gene3D" id="3.40.225.10">
    <property type="entry name" value="Class II aldolase/adducin N-terminal domain"/>
    <property type="match status" value="1"/>
</dbReference>
<dbReference type="Pfam" id="PF00596">
    <property type="entry name" value="Aldolase_II"/>
    <property type="match status" value="1"/>
</dbReference>
<dbReference type="PANTHER" id="PTHR22789">
    <property type="entry name" value="FUCULOSE PHOSPHATE ALDOLASE"/>
    <property type="match status" value="1"/>
</dbReference>
<dbReference type="GO" id="GO:0019323">
    <property type="term" value="P:pentose catabolic process"/>
    <property type="evidence" value="ECO:0007669"/>
    <property type="project" value="InterPro"/>
</dbReference>
<feature type="domain" description="Class II aldolase/adducin N-terminal" evidence="12">
    <location>
        <begin position="9"/>
        <end position="188"/>
    </location>
</feature>
<evidence type="ECO:0000256" key="2">
    <source>
        <dbReference type="ARBA" id="ARBA00010037"/>
    </source>
</evidence>
<dbReference type="NCBIfam" id="NF043034">
    <property type="entry name" value="OxoTetrPhDc"/>
    <property type="match status" value="1"/>
</dbReference>
<keyword evidence="4" id="KW-0862">Zinc</keyword>
<comment type="function">
    <text evidence="7">Catalyzes the decarboxylation of 3-oxo-tetronate 4-phosphate to dihydroxyacetone phosphate (DHAP) and CO(2).</text>
</comment>
<accession>A0AAW9RXQ7</accession>
<dbReference type="FunFam" id="3.40.225.10:FF:000008">
    <property type="entry name" value="Sugar aldolase"/>
    <property type="match status" value="1"/>
</dbReference>
<evidence type="ECO:0000313" key="14">
    <source>
        <dbReference type="Proteomes" id="UP001378188"/>
    </source>
</evidence>
<dbReference type="Proteomes" id="UP001378188">
    <property type="component" value="Unassembled WGS sequence"/>
</dbReference>
<name>A0AAW9RXQ7_9HYPH</name>
<evidence type="ECO:0000256" key="8">
    <source>
        <dbReference type="ARBA" id="ARBA00044772"/>
    </source>
</evidence>